<dbReference type="RefSeq" id="WP_086892162.1">
    <property type="nucleotide sequence ID" value="NZ_CP021252.1"/>
</dbReference>
<feature type="domain" description="HTH lysR-type" evidence="5">
    <location>
        <begin position="6"/>
        <end position="63"/>
    </location>
</feature>
<accession>A0A2Z2J5Q7</accession>
<comment type="similarity">
    <text evidence="1">Belongs to the LysR transcriptional regulatory family.</text>
</comment>
<dbReference type="SUPFAM" id="SSF53850">
    <property type="entry name" value="Periplasmic binding protein-like II"/>
    <property type="match status" value="1"/>
</dbReference>
<evidence type="ECO:0000256" key="3">
    <source>
        <dbReference type="ARBA" id="ARBA00023125"/>
    </source>
</evidence>
<dbReference type="InterPro" id="IPR000847">
    <property type="entry name" value="LysR_HTH_N"/>
</dbReference>
<dbReference type="Pfam" id="PF00126">
    <property type="entry name" value="HTH_1"/>
    <property type="match status" value="1"/>
</dbReference>
<reference evidence="6 7" key="1">
    <citation type="submission" date="2017-05" db="EMBL/GenBank/DDBJ databases">
        <title>Complete genome sequence of Corynebacterium striatum KC-Na-1 isolated from Neophocaena asiaeorientalis in Korea.</title>
        <authorList>
            <person name="Kim J.H."/>
            <person name="Lee K."/>
        </authorList>
    </citation>
    <scope>NUCLEOTIDE SEQUENCE [LARGE SCALE GENOMIC DNA]</scope>
    <source>
        <strain evidence="6 7">KC-Na-01</strain>
    </source>
</reference>
<protein>
    <submittedName>
        <fullName evidence="6">LysR family transcriptional regulator</fullName>
    </submittedName>
</protein>
<sequence>MSEAWPNLQVLELFVAVVDEGSVGAGARKVGMAQPNASRAIAELEAGMKTALLERSPRGSEPTALGLLLAVQARELLDAGQRFNDWSRSSRSNETLELRVGASMTIAETLLPVWLTELKRRLPPVRIEVQVLNSAQVLQEVQRGILQLGFVETPNVPMRLNARVVQEDELLVVVAPNHEWANRTSRIGLQELAETPLVVREPGSGTREALQEVLAGVVTVEPMQVLASNAAVRVAVASGAGPAVLSELALRSQLESGDLLRVPFEGQGISRPLTAVWSGPRRLTGVAAELVAVAAAKP</sequence>
<dbReference type="PROSITE" id="PS50931">
    <property type="entry name" value="HTH_LYSR"/>
    <property type="match status" value="1"/>
</dbReference>
<organism evidence="6 7">
    <name type="scientific">Corynebacterium striatum</name>
    <dbReference type="NCBI Taxonomy" id="43770"/>
    <lineage>
        <taxon>Bacteria</taxon>
        <taxon>Bacillati</taxon>
        <taxon>Actinomycetota</taxon>
        <taxon>Actinomycetes</taxon>
        <taxon>Mycobacteriales</taxon>
        <taxon>Corynebacteriaceae</taxon>
        <taxon>Corynebacterium</taxon>
    </lineage>
</organism>
<name>A0A2Z2J5Q7_CORST</name>
<evidence type="ECO:0000259" key="5">
    <source>
        <dbReference type="PROSITE" id="PS50931"/>
    </source>
</evidence>
<dbReference type="EMBL" id="CP021252">
    <property type="protein sequence ID" value="ART22174.1"/>
    <property type="molecule type" value="Genomic_DNA"/>
</dbReference>
<evidence type="ECO:0000256" key="2">
    <source>
        <dbReference type="ARBA" id="ARBA00023015"/>
    </source>
</evidence>
<gene>
    <name evidence="6" type="ORF">CBE89_12235</name>
</gene>
<evidence type="ECO:0000313" key="6">
    <source>
        <dbReference type="EMBL" id="ART22174.1"/>
    </source>
</evidence>
<dbReference type="PANTHER" id="PTHR30126">
    <property type="entry name" value="HTH-TYPE TRANSCRIPTIONAL REGULATOR"/>
    <property type="match status" value="1"/>
</dbReference>
<dbReference type="Pfam" id="PF03466">
    <property type="entry name" value="LysR_substrate"/>
    <property type="match status" value="1"/>
</dbReference>
<dbReference type="AlphaFoldDB" id="A0A2Z2J5Q7"/>
<dbReference type="PANTHER" id="PTHR30126:SF39">
    <property type="entry name" value="HTH-TYPE TRANSCRIPTIONAL REGULATOR CYSL"/>
    <property type="match status" value="1"/>
</dbReference>
<keyword evidence="4" id="KW-0804">Transcription</keyword>
<evidence type="ECO:0000313" key="7">
    <source>
        <dbReference type="Proteomes" id="UP000250197"/>
    </source>
</evidence>
<dbReference type="GO" id="GO:0003700">
    <property type="term" value="F:DNA-binding transcription factor activity"/>
    <property type="evidence" value="ECO:0007669"/>
    <property type="project" value="InterPro"/>
</dbReference>
<dbReference type="Proteomes" id="UP000250197">
    <property type="component" value="Chromosome"/>
</dbReference>
<dbReference type="SUPFAM" id="SSF46785">
    <property type="entry name" value="Winged helix' DNA-binding domain"/>
    <property type="match status" value="1"/>
</dbReference>
<dbReference type="InterPro" id="IPR005119">
    <property type="entry name" value="LysR_subst-bd"/>
</dbReference>
<proteinExistence type="inferred from homology"/>
<dbReference type="GO" id="GO:0000976">
    <property type="term" value="F:transcription cis-regulatory region binding"/>
    <property type="evidence" value="ECO:0007669"/>
    <property type="project" value="TreeGrafter"/>
</dbReference>
<evidence type="ECO:0000256" key="1">
    <source>
        <dbReference type="ARBA" id="ARBA00009437"/>
    </source>
</evidence>
<keyword evidence="3" id="KW-0238">DNA-binding</keyword>
<dbReference type="Gene3D" id="3.40.190.10">
    <property type="entry name" value="Periplasmic binding protein-like II"/>
    <property type="match status" value="2"/>
</dbReference>
<evidence type="ECO:0000256" key="4">
    <source>
        <dbReference type="ARBA" id="ARBA00023163"/>
    </source>
</evidence>
<dbReference type="KEGG" id="cstr:CBE89_12235"/>
<keyword evidence="2" id="KW-0805">Transcription regulation</keyword>
<dbReference type="Gene3D" id="1.10.10.10">
    <property type="entry name" value="Winged helix-like DNA-binding domain superfamily/Winged helix DNA-binding domain"/>
    <property type="match status" value="1"/>
</dbReference>
<dbReference type="InterPro" id="IPR036388">
    <property type="entry name" value="WH-like_DNA-bd_sf"/>
</dbReference>
<dbReference type="InterPro" id="IPR036390">
    <property type="entry name" value="WH_DNA-bd_sf"/>
</dbReference>